<dbReference type="Gene3D" id="3.30.930.10">
    <property type="entry name" value="Bira Bifunctional Protein, Domain 2"/>
    <property type="match status" value="1"/>
</dbReference>
<keyword evidence="8" id="KW-0648">Protein biosynthesis</keyword>
<dbReference type="InterPro" id="IPR045864">
    <property type="entry name" value="aa-tRNA-synth_II/BPL/LPL"/>
</dbReference>
<dbReference type="FunFam" id="3.30.930.10:FF:000040">
    <property type="entry name" value="Asparagine--tRNA ligase, cytoplasmic"/>
    <property type="match status" value="1"/>
</dbReference>
<dbReference type="PANTHER" id="PTHR22594:SF16">
    <property type="entry name" value="ASPARAGINE--TRNA LIGASE, CYTOPLASMIC"/>
    <property type="match status" value="1"/>
</dbReference>
<dbReference type="PRINTS" id="PR01042">
    <property type="entry name" value="TRNASYNTHASP"/>
</dbReference>
<comment type="similarity">
    <text evidence="2">Belongs to the class-II aminoacyl-tRNA synthetase family.</text>
</comment>
<dbReference type="Pfam" id="PF00152">
    <property type="entry name" value="tRNA-synt_2"/>
    <property type="match status" value="1"/>
</dbReference>
<dbReference type="Pfam" id="PF01336">
    <property type="entry name" value="tRNA_anti-codon"/>
    <property type="match status" value="1"/>
</dbReference>
<gene>
    <name evidence="15" type="ORF">L596_008016</name>
</gene>
<evidence type="ECO:0000256" key="2">
    <source>
        <dbReference type="ARBA" id="ARBA00008226"/>
    </source>
</evidence>
<keyword evidence="16" id="KW-1185">Reference proteome</keyword>
<keyword evidence="9" id="KW-0030">Aminoacyl-tRNA synthetase</keyword>
<proteinExistence type="inferred from homology"/>
<dbReference type="InterPro" id="IPR002312">
    <property type="entry name" value="Asp/Asn-tRNA-synth_IIb"/>
</dbReference>
<feature type="compositionally biased region" description="Basic and acidic residues" evidence="13">
    <location>
        <begin position="74"/>
        <end position="94"/>
    </location>
</feature>
<dbReference type="STRING" id="34508.A0A4U5PC76"/>
<dbReference type="SUPFAM" id="SSF50249">
    <property type="entry name" value="Nucleic acid-binding proteins"/>
    <property type="match status" value="1"/>
</dbReference>
<dbReference type="GO" id="GO:0005737">
    <property type="term" value="C:cytoplasm"/>
    <property type="evidence" value="ECO:0007669"/>
    <property type="project" value="UniProtKB-SubCell"/>
</dbReference>
<evidence type="ECO:0000256" key="6">
    <source>
        <dbReference type="ARBA" id="ARBA00022741"/>
    </source>
</evidence>
<evidence type="ECO:0000259" key="14">
    <source>
        <dbReference type="PROSITE" id="PS50862"/>
    </source>
</evidence>
<dbReference type="PANTHER" id="PTHR22594">
    <property type="entry name" value="ASPARTYL/LYSYL-TRNA SYNTHETASE"/>
    <property type="match status" value="1"/>
</dbReference>
<dbReference type="Pfam" id="PF20917">
    <property type="entry name" value="AsnRS_N"/>
    <property type="match status" value="1"/>
</dbReference>
<dbReference type="AlphaFoldDB" id="A0A4U5PC76"/>
<feature type="region of interest" description="Disordered" evidence="13">
    <location>
        <begin position="65"/>
        <end position="97"/>
    </location>
</feature>
<dbReference type="InterPro" id="IPR048952">
    <property type="entry name" value="AsnRS_N"/>
</dbReference>
<dbReference type="OrthoDB" id="1931232at2759"/>
<evidence type="ECO:0000313" key="16">
    <source>
        <dbReference type="Proteomes" id="UP000298663"/>
    </source>
</evidence>
<protein>
    <recommendedName>
        <fullName evidence="11">Asparagine--tRNA ligase, cytoplasmic</fullName>
        <ecNumber evidence="3">6.1.1.22</ecNumber>
    </recommendedName>
    <alternativeName>
        <fullName evidence="10">Asparaginyl-tRNA synthetase</fullName>
    </alternativeName>
</protein>
<dbReference type="Gene3D" id="2.40.50.140">
    <property type="entry name" value="Nucleic acid-binding proteins"/>
    <property type="match status" value="1"/>
</dbReference>
<dbReference type="GO" id="GO:0006421">
    <property type="term" value="P:asparaginyl-tRNA aminoacylation"/>
    <property type="evidence" value="ECO:0007669"/>
    <property type="project" value="InterPro"/>
</dbReference>
<sequence>MATVATTYYVHGETGCDASGDGTEASPVKSLWKAMLLNSAATGNFLVAKIEEGVLTWEEPSKSAVKKNTSRFQTEMKKQQGAADREKKEREKEQQTQQILEEARKVKIELDPALPQAEVITIQDAKEHRGKRIKIFGWVHRLRQQKTVMFLVLRDGSGFLQTVFEGPLTQTYDAKTLSTEASVCVYGTLLAVPEGKDAPGGHELKADYWQLIHNAPSGGVDNVLNADAASDIKLDNRHLVIRGDNTSRILRLRSLITRAMREHFHHSRYTEIFPPTMVQTQVEGGSTLFSLDYYGEPAYLTQSSQLYLESVLPALGDVYCIAQSYRAEKSRTRRHLSEFSHVEAECAFLTFEQLMDRIEELVCDAVERLMADPLSKELIMHVNPTFVPPQRPFMRMKYSDAIEWLQKNNVLNEDVEGEPRPFEAGDDIAEKAERHMTDTINKPILLNRFPAEIKSFYMSRCPEDEKLTESVDLLMPGVGEIVGGSMRIWKESELLKAFEREGMDPHTYYWYVDLRKYGGCPHGGFGLGMERFVCWLTGTHHIRDVCLYPRFMNRCAP</sequence>
<comment type="caution">
    <text evidence="15">The sequence shown here is derived from an EMBL/GenBank/DDBJ whole genome shotgun (WGS) entry which is preliminary data.</text>
</comment>
<evidence type="ECO:0000256" key="13">
    <source>
        <dbReference type="SAM" id="MobiDB-lite"/>
    </source>
</evidence>
<evidence type="ECO:0000256" key="11">
    <source>
        <dbReference type="ARBA" id="ARBA00039867"/>
    </source>
</evidence>
<dbReference type="Proteomes" id="UP000298663">
    <property type="component" value="Unassembled WGS sequence"/>
</dbReference>
<accession>A0A4U5PC76</accession>
<dbReference type="GO" id="GO:0003676">
    <property type="term" value="F:nucleic acid binding"/>
    <property type="evidence" value="ECO:0007669"/>
    <property type="project" value="InterPro"/>
</dbReference>
<feature type="domain" description="Aminoacyl-transfer RNA synthetases class-II family profile" evidence="14">
    <location>
        <begin position="250"/>
        <end position="549"/>
    </location>
</feature>
<dbReference type="CDD" id="cd04323">
    <property type="entry name" value="AsnRS_cyto_like_N"/>
    <property type="match status" value="1"/>
</dbReference>
<comment type="catalytic activity">
    <reaction evidence="12">
        <text>tRNA(Asn) + L-asparagine + ATP = L-asparaginyl-tRNA(Asn) + AMP + diphosphate + H(+)</text>
        <dbReference type="Rhea" id="RHEA:11180"/>
        <dbReference type="Rhea" id="RHEA-COMP:9659"/>
        <dbReference type="Rhea" id="RHEA-COMP:9674"/>
        <dbReference type="ChEBI" id="CHEBI:15378"/>
        <dbReference type="ChEBI" id="CHEBI:30616"/>
        <dbReference type="ChEBI" id="CHEBI:33019"/>
        <dbReference type="ChEBI" id="CHEBI:58048"/>
        <dbReference type="ChEBI" id="CHEBI:78442"/>
        <dbReference type="ChEBI" id="CHEBI:78515"/>
        <dbReference type="ChEBI" id="CHEBI:456215"/>
        <dbReference type="EC" id="6.1.1.22"/>
    </reaction>
</comment>
<name>A0A4U5PC76_STECR</name>
<evidence type="ECO:0000313" key="15">
    <source>
        <dbReference type="EMBL" id="TKR93594.1"/>
    </source>
</evidence>
<organism evidence="15 16">
    <name type="scientific">Steinernema carpocapsae</name>
    <name type="common">Entomopathogenic nematode</name>
    <dbReference type="NCBI Taxonomy" id="34508"/>
    <lineage>
        <taxon>Eukaryota</taxon>
        <taxon>Metazoa</taxon>
        <taxon>Ecdysozoa</taxon>
        <taxon>Nematoda</taxon>
        <taxon>Chromadorea</taxon>
        <taxon>Rhabditida</taxon>
        <taxon>Tylenchina</taxon>
        <taxon>Panagrolaimomorpha</taxon>
        <taxon>Strongyloidoidea</taxon>
        <taxon>Steinernematidae</taxon>
        <taxon>Steinernema</taxon>
    </lineage>
</organism>
<evidence type="ECO:0000256" key="7">
    <source>
        <dbReference type="ARBA" id="ARBA00022840"/>
    </source>
</evidence>
<evidence type="ECO:0000256" key="3">
    <source>
        <dbReference type="ARBA" id="ARBA00012816"/>
    </source>
</evidence>
<dbReference type="EMBL" id="AZBU02000002">
    <property type="protein sequence ID" value="TKR93594.1"/>
    <property type="molecule type" value="Genomic_DNA"/>
</dbReference>
<dbReference type="InterPro" id="IPR006195">
    <property type="entry name" value="aa-tRNA-synth_II"/>
</dbReference>
<dbReference type="InterPro" id="IPR004364">
    <property type="entry name" value="Aa-tRNA-synt_II"/>
</dbReference>
<dbReference type="NCBIfam" id="TIGR00457">
    <property type="entry name" value="asnS"/>
    <property type="match status" value="1"/>
</dbReference>
<evidence type="ECO:0000256" key="4">
    <source>
        <dbReference type="ARBA" id="ARBA00022490"/>
    </source>
</evidence>
<dbReference type="PROSITE" id="PS50862">
    <property type="entry name" value="AA_TRNA_LIGASE_II"/>
    <property type="match status" value="1"/>
</dbReference>
<dbReference type="GO" id="GO:0004816">
    <property type="term" value="F:asparagine-tRNA ligase activity"/>
    <property type="evidence" value="ECO:0007669"/>
    <property type="project" value="UniProtKB-EC"/>
</dbReference>
<evidence type="ECO:0000256" key="1">
    <source>
        <dbReference type="ARBA" id="ARBA00004496"/>
    </source>
</evidence>
<evidence type="ECO:0000256" key="8">
    <source>
        <dbReference type="ARBA" id="ARBA00022917"/>
    </source>
</evidence>
<keyword evidence="5" id="KW-0436">Ligase</keyword>
<dbReference type="InterPro" id="IPR004365">
    <property type="entry name" value="NA-bd_OB_tRNA"/>
</dbReference>
<dbReference type="InterPro" id="IPR004522">
    <property type="entry name" value="Asn-tRNA-ligase"/>
</dbReference>
<keyword evidence="4" id="KW-0963">Cytoplasm</keyword>
<reference evidence="15 16" key="1">
    <citation type="journal article" date="2015" name="Genome Biol.">
        <title>Comparative genomics of Steinernema reveals deeply conserved gene regulatory networks.</title>
        <authorList>
            <person name="Dillman A.R."/>
            <person name="Macchietto M."/>
            <person name="Porter C.F."/>
            <person name="Rogers A."/>
            <person name="Williams B."/>
            <person name="Antoshechkin I."/>
            <person name="Lee M.M."/>
            <person name="Goodwin Z."/>
            <person name="Lu X."/>
            <person name="Lewis E.E."/>
            <person name="Goodrich-Blair H."/>
            <person name="Stock S.P."/>
            <person name="Adams B.J."/>
            <person name="Sternberg P.W."/>
            <person name="Mortazavi A."/>
        </authorList>
    </citation>
    <scope>NUCLEOTIDE SEQUENCE [LARGE SCALE GENOMIC DNA]</scope>
    <source>
        <strain evidence="15 16">ALL</strain>
    </source>
</reference>
<dbReference type="Gene3D" id="3.30.1910.20">
    <property type="entry name" value="asparaginyl-tRNA synthetase, N-terminal domain"/>
    <property type="match status" value="1"/>
</dbReference>
<dbReference type="EC" id="6.1.1.22" evidence="3"/>
<dbReference type="SUPFAM" id="SSF55681">
    <property type="entry name" value="Class II aaRS and biotin synthetases"/>
    <property type="match status" value="1"/>
</dbReference>
<keyword evidence="7" id="KW-0067">ATP-binding</keyword>
<keyword evidence="6" id="KW-0547">Nucleotide-binding</keyword>
<comment type="subcellular location">
    <subcellularLocation>
        <location evidence="1">Cytoplasm</location>
    </subcellularLocation>
</comment>
<dbReference type="InterPro" id="IPR012340">
    <property type="entry name" value="NA-bd_OB-fold"/>
</dbReference>
<evidence type="ECO:0000256" key="5">
    <source>
        <dbReference type="ARBA" id="ARBA00022598"/>
    </source>
</evidence>
<dbReference type="CDD" id="cd00776">
    <property type="entry name" value="AsxRS_core"/>
    <property type="match status" value="1"/>
</dbReference>
<evidence type="ECO:0000256" key="12">
    <source>
        <dbReference type="ARBA" id="ARBA00047844"/>
    </source>
</evidence>
<reference evidence="15 16" key="2">
    <citation type="journal article" date="2019" name="G3 (Bethesda)">
        <title>Hybrid Assembly of the Genome of the Entomopathogenic Nematode Steinernema carpocapsae Identifies the X-Chromosome.</title>
        <authorList>
            <person name="Serra L."/>
            <person name="Macchietto M."/>
            <person name="Macias-Munoz A."/>
            <person name="McGill C.J."/>
            <person name="Rodriguez I.M."/>
            <person name="Rodriguez B."/>
            <person name="Murad R."/>
            <person name="Mortazavi A."/>
        </authorList>
    </citation>
    <scope>NUCLEOTIDE SEQUENCE [LARGE SCALE GENOMIC DNA]</scope>
    <source>
        <strain evidence="15 16">ALL</strain>
    </source>
</reference>
<dbReference type="GO" id="GO:0005524">
    <property type="term" value="F:ATP binding"/>
    <property type="evidence" value="ECO:0007669"/>
    <property type="project" value="UniProtKB-KW"/>
</dbReference>
<evidence type="ECO:0000256" key="10">
    <source>
        <dbReference type="ARBA" id="ARBA00029886"/>
    </source>
</evidence>
<evidence type="ECO:0000256" key="9">
    <source>
        <dbReference type="ARBA" id="ARBA00023146"/>
    </source>
</evidence>